<evidence type="ECO:0000256" key="7">
    <source>
        <dbReference type="ARBA" id="ARBA00023242"/>
    </source>
</evidence>
<dbReference type="SMART" id="SM00389">
    <property type="entry name" value="HOX"/>
    <property type="match status" value="1"/>
</dbReference>
<feature type="region of interest" description="Disordered" evidence="10">
    <location>
        <begin position="28"/>
        <end position="47"/>
    </location>
</feature>
<feature type="DNA-binding region" description="Homeobox" evidence="8">
    <location>
        <begin position="300"/>
        <end position="362"/>
    </location>
</feature>
<dbReference type="GO" id="GO:0005634">
    <property type="term" value="C:nucleus"/>
    <property type="evidence" value="ECO:0007669"/>
    <property type="project" value="UniProtKB-SubCell"/>
</dbReference>
<keyword evidence="13" id="KW-1185">Reference proteome</keyword>
<protein>
    <recommendedName>
        <fullName evidence="11">Homeobox domain-containing protein</fullName>
    </recommendedName>
</protein>
<dbReference type="GO" id="GO:0003677">
    <property type="term" value="F:DNA binding"/>
    <property type="evidence" value="ECO:0007669"/>
    <property type="project" value="UniProtKB-UniRule"/>
</dbReference>
<dbReference type="Proteomes" id="UP001632038">
    <property type="component" value="Unassembled WGS sequence"/>
</dbReference>
<comment type="caution">
    <text evidence="12">The sequence shown here is derived from an EMBL/GenBank/DDBJ whole genome shotgun (WGS) entry which is preliminary data.</text>
</comment>
<evidence type="ECO:0000256" key="1">
    <source>
        <dbReference type="ARBA" id="ARBA00004123"/>
    </source>
</evidence>
<evidence type="ECO:0000256" key="8">
    <source>
        <dbReference type="PROSITE-ProRule" id="PRU00108"/>
    </source>
</evidence>
<keyword evidence="6" id="KW-0804">Transcription</keyword>
<feature type="domain" description="Homeobox" evidence="11">
    <location>
        <begin position="298"/>
        <end position="361"/>
    </location>
</feature>
<reference evidence="13" key="1">
    <citation type="journal article" date="2024" name="IScience">
        <title>Strigolactones Initiate the Formation of Haustorium-like Structures in Castilleja.</title>
        <authorList>
            <person name="Buerger M."/>
            <person name="Peterson D."/>
            <person name="Chory J."/>
        </authorList>
    </citation>
    <scope>NUCLEOTIDE SEQUENCE [LARGE SCALE GENOMIC DNA]</scope>
</reference>
<accession>A0ABD3DIR2</accession>
<keyword evidence="7 8" id="KW-0539">Nucleus</keyword>
<evidence type="ECO:0000256" key="10">
    <source>
        <dbReference type="SAM" id="MobiDB-lite"/>
    </source>
</evidence>
<dbReference type="InterPro" id="IPR008422">
    <property type="entry name" value="KN_HD"/>
</dbReference>
<evidence type="ECO:0000256" key="9">
    <source>
        <dbReference type="SAM" id="Coils"/>
    </source>
</evidence>
<evidence type="ECO:0000256" key="3">
    <source>
        <dbReference type="ARBA" id="ARBA00023015"/>
    </source>
</evidence>
<keyword evidence="9" id="KW-0175">Coiled coil</keyword>
<dbReference type="SMART" id="SM00574">
    <property type="entry name" value="POX"/>
    <property type="match status" value="1"/>
</dbReference>
<dbReference type="AlphaFoldDB" id="A0ABD3DIR2"/>
<evidence type="ECO:0000256" key="2">
    <source>
        <dbReference type="ARBA" id="ARBA00006454"/>
    </source>
</evidence>
<dbReference type="PROSITE" id="PS50071">
    <property type="entry name" value="HOMEOBOX_2"/>
    <property type="match status" value="1"/>
</dbReference>
<dbReference type="Pfam" id="PF05920">
    <property type="entry name" value="Homeobox_KN"/>
    <property type="match status" value="1"/>
</dbReference>
<dbReference type="EMBL" id="JAVIJP010000017">
    <property type="protein sequence ID" value="KAL3640914.1"/>
    <property type="molecule type" value="Genomic_DNA"/>
</dbReference>
<evidence type="ECO:0000313" key="13">
    <source>
        <dbReference type="Proteomes" id="UP001632038"/>
    </source>
</evidence>
<proteinExistence type="inferred from homology"/>
<keyword evidence="4 8" id="KW-0238">DNA-binding</keyword>
<sequence length="399" mass="45270">MVSEDSQSNSSIMHQFIISNQTQFTNHQFDPYQQPDSISNNTPYPHSLPLTLQDSHERRLMDLLGTSNDVASNVPQQRLSLSLGSVSSRLFNPAGYFNAGLDNYSFAPFSNHHQSCSTSYGNETFVMGSSRYLKPAQSLLQEMVSVGGCDVDASNQKYVEKLSRAGRKSSYGLSPDLKAEFTDSELCVCLLKLLAMLEELERRYEEYYHHMDELVSSFEMISGLGSGNCYTSLALQAMSKHFCTLRHAIVSQIRATKQKIERDMPKISSRLSHLSLFDQDGRQNRISLQQIGIMHNSRQAWRPIRGLPETSVTILRAWLFEHFLHPYPNDSEKLMLASQTGLSKNQVSNWFINARVRLWKPMIEEMYKEEFAESSTESDQLVMSSSTRDGVEDSAENLI</sequence>
<feature type="compositionally biased region" description="Polar residues" evidence="10">
    <location>
        <begin position="34"/>
        <end position="44"/>
    </location>
</feature>
<comment type="subcellular location">
    <subcellularLocation>
        <location evidence="1 8">Nucleus</location>
    </subcellularLocation>
</comment>
<dbReference type="InterPro" id="IPR009057">
    <property type="entry name" value="Homeodomain-like_sf"/>
</dbReference>
<dbReference type="Pfam" id="PF07526">
    <property type="entry name" value="POX"/>
    <property type="match status" value="1"/>
</dbReference>
<evidence type="ECO:0000259" key="11">
    <source>
        <dbReference type="PROSITE" id="PS50071"/>
    </source>
</evidence>
<dbReference type="InterPro" id="IPR001356">
    <property type="entry name" value="HD"/>
</dbReference>
<evidence type="ECO:0000256" key="5">
    <source>
        <dbReference type="ARBA" id="ARBA00023155"/>
    </source>
</evidence>
<feature type="coiled-coil region" evidence="9">
    <location>
        <begin position="190"/>
        <end position="217"/>
    </location>
</feature>
<organism evidence="12 13">
    <name type="scientific">Castilleja foliolosa</name>
    <dbReference type="NCBI Taxonomy" id="1961234"/>
    <lineage>
        <taxon>Eukaryota</taxon>
        <taxon>Viridiplantae</taxon>
        <taxon>Streptophyta</taxon>
        <taxon>Embryophyta</taxon>
        <taxon>Tracheophyta</taxon>
        <taxon>Spermatophyta</taxon>
        <taxon>Magnoliopsida</taxon>
        <taxon>eudicotyledons</taxon>
        <taxon>Gunneridae</taxon>
        <taxon>Pentapetalae</taxon>
        <taxon>asterids</taxon>
        <taxon>lamiids</taxon>
        <taxon>Lamiales</taxon>
        <taxon>Orobanchaceae</taxon>
        <taxon>Pedicularideae</taxon>
        <taxon>Castillejinae</taxon>
        <taxon>Castilleja</taxon>
    </lineage>
</organism>
<dbReference type="SUPFAM" id="SSF46689">
    <property type="entry name" value="Homeodomain-like"/>
    <property type="match status" value="1"/>
</dbReference>
<name>A0ABD3DIR2_9LAMI</name>
<dbReference type="InterPro" id="IPR006563">
    <property type="entry name" value="POX_dom"/>
</dbReference>
<dbReference type="CDD" id="cd00086">
    <property type="entry name" value="homeodomain"/>
    <property type="match status" value="1"/>
</dbReference>
<evidence type="ECO:0000313" key="12">
    <source>
        <dbReference type="EMBL" id="KAL3640914.1"/>
    </source>
</evidence>
<evidence type="ECO:0000256" key="6">
    <source>
        <dbReference type="ARBA" id="ARBA00023163"/>
    </source>
</evidence>
<comment type="similarity">
    <text evidence="2">Belongs to the TALE/BELL homeobox family.</text>
</comment>
<dbReference type="InterPro" id="IPR050224">
    <property type="entry name" value="TALE_homeobox"/>
</dbReference>
<feature type="region of interest" description="Disordered" evidence="10">
    <location>
        <begin position="378"/>
        <end position="399"/>
    </location>
</feature>
<keyword evidence="3" id="KW-0805">Transcription regulation</keyword>
<feature type="compositionally biased region" description="Polar residues" evidence="10">
    <location>
        <begin position="378"/>
        <end position="388"/>
    </location>
</feature>
<evidence type="ECO:0000256" key="4">
    <source>
        <dbReference type="ARBA" id="ARBA00023125"/>
    </source>
</evidence>
<gene>
    <name evidence="12" type="ORF">CASFOL_015882</name>
</gene>
<keyword evidence="5 8" id="KW-0371">Homeobox</keyword>
<dbReference type="Gene3D" id="1.10.10.60">
    <property type="entry name" value="Homeodomain-like"/>
    <property type="match status" value="1"/>
</dbReference>
<dbReference type="PANTHER" id="PTHR11850">
    <property type="entry name" value="HOMEOBOX PROTEIN TRANSCRIPTION FACTORS"/>
    <property type="match status" value="1"/>
</dbReference>